<dbReference type="EMBL" id="BQNB010019733">
    <property type="protein sequence ID" value="GJT88468.1"/>
    <property type="molecule type" value="Genomic_DNA"/>
</dbReference>
<protein>
    <submittedName>
        <fullName evidence="2">Reverse transcriptase domain-containing protein</fullName>
    </submittedName>
</protein>
<feature type="region of interest" description="Disordered" evidence="1">
    <location>
        <begin position="81"/>
        <end position="109"/>
    </location>
</feature>
<organism evidence="2 3">
    <name type="scientific">Tanacetum coccineum</name>
    <dbReference type="NCBI Taxonomy" id="301880"/>
    <lineage>
        <taxon>Eukaryota</taxon>
        <taxon>Viridiplantae</taxon>
        <taxon>Streptophyta</taxon>
        <taxon>Embryophyta</taxon>
        <taxon>Tracheophyta</taxon>
        <taxon>Spermatophyta</taxon>
        <taxon>Magnoliopsida</taxon>
        <taxon>eudicotyledons</taxon>
        <taxon>Gunneridae</taxon>
        <taxon>Pentapetalae</taxon>
        <taxon>asterids</taxon>
        <taxon>campanulids</taxon>
        <taxon>Asterales</taxon>
        <taxon>Asteraceae</taxon>
        <taxon>Asteroideae</taxon>
        <taxon>Anthemideae</taxon>
        <taxon>Anthemidinae</taxon>
        <taxon>Tanacetum</taxon>
    </lineage>
</organism>
<feature type="compositionally biased region" description="Polar residues" evidence="1">
    <location>
        <begin position="81"/>
        <end position="96"/>
    </location>
</feature>
<keyword evidence="2" id="KW-0695">RNA-directed DNA polymerase</keyword>
<gene>
    <name evidence="2" type="ORF">Tco_1070185</name>
</gene>
<dbReference type="Proteomes" id="UP001151760">
    <property type="component" value="Unassembled WGS sequence"/>
</dbReference>
<comment type="caution">
    <text evidence="2">The sequence shown here is derived from an EMBL/GenBank/DDBJ whole genome shotgun (WGS) entry which is preliminary data.</text>
</comment>
<keyword evidence="2" id="KW-0808">Transferase</keyword>
<keyword evidence="2" id="KW-0548">Nucleotidyltransferase</keyword>
<evidence type="ECO:0000313" key="2">
    <source>
        <dbReference type="EMBL" id="GJT88468.1"/>
    </source>
</evidence>
<dbReference type="PANTHER" id="PTHR48475:SF1">
    <property type="entry name" value="RNASE H TYPE-1 DOMAIN-CONTAINING PROTEIN"/>
    <property type="match status" value="1"/>
</dbReference>
<reference evidence="2" key="2">
    <citation type="submission" date="2022-01" db="EMBL/GenBank/DDBJ databases">
        <authorList>
            <person name="Yamashiro T."/>
            <person name="Shiraishi A."/>
            <person name="Satake H."/>
            <person name="Nakayama K."/>
        </authorList>
    </citation>
    <scope>NUCLEOTIDE SEQUENCE</scope>
</reference>
<accession>A0ABQ5HKP6</accession>
<evidence type="ECO:0000313" key="3">
    <source>
        <dbReference type="Proteomes" id="UP001151760"/>
    </source>
</evidence>
<sequence length="228" mass="25275">MTPIIEYLKDRTLPGDRKEESKLRIKAKQYELLEVILCKRSFLKPWLWTTIGSSQGYSAGILLANNAPGRTRNDTYMQRLSNTSSRAKKPSTSANPNHGPAVPNQGMLGRRKQELGRGTPHVMWALRTMIKSSHGDTPFFLTYGTEVVIPADKEIKEKAGDGAAICEAKAKMKMTKYYHARVRGVAFRPGDFVYRSNNASHAAAGGKLLPKWEGPYEVTEALGDGAYS</sequence>
<dbReference type="PANTHER" id="PTHR48475">
    <property type="entry name" value="RIBONUCLEASE H"/>
    <property type="match status" value="1"/>
</dbReference>
<name>A0ABQ5HKP6_9ASTR</name>
<reference evidence="2" key="1">
    <citation type="journal article" date="2022" name="Int. J. Mol. Sci.">
        <title>Draft Genome of Tanacetum Coccineum: Genomic Comparison of Closely Related Tanacetum-Family Plants.</title>
        <authorList>
            <person name="Yamashiro T."/>
            <person name="Shiraishi A."/>
            <person name="Nakayama K."/>
            <person name="Satake H."/>
        </authorList>
    </citation>
    <scope>NUCLEOTIDE SEQUENCE</scope>
</reference>
<dbReference type="GO" id="GO:0003964">
    <property type="term" value="F:RNA-directed DNA polymerase activity"/>
    <property type="evidence" value="ECO:0007669"/>
    <property type="project" value="UniProtKB-KW"/>
</dbReference>
<proteinExistence type="predicted"/>
<evidence type="ECO:0000256" key="1">
    <source>
        <dbReference type="SAM" id="MobiDB-lite"/>
    </source>
</evidence>
<keyword evidence="3" id="KW-1185">Reference proteome</keyword>